<dbReference type="Proteomes" id="UP000000759">
    <property type="component" value="Chromosome 18"/>
</dbReference>
<reference evidence="7" key="2">
    <citation type="submission" date="2008-08" db="EMBL/GenBank/DDBJ databases">
        <authorList>
            <consortium name="Diatom Consortium"/>
            <person name="Grigoriev I."/>
            <person name="Grimwood J."/>
            <person name="Kuo A."/>
            <person name="Otillar R.P."/>
            <person name="Salamov A."/>
            <person name="Detter J.C."/>
            <person name="Lindquist E."/>
            <person name="Shapiro H."/>
            <person name="Lucas S."/>
            <person name="Glavina del Rio T."/>
            <person name="Pitluck S."/>
            <person name="Rokhsar D."/>
            <person name="Bowler C."/>
        </authorList>
    </citation>
    <scope>GENOME REANNOTATION</scope>
    <source>
        <strain evidence="7">CCAP 1055/1</strain>
    </source>
</reference>
<evidence type="ECO:0000256" key="5">
    <source>
        <dbReference type="SAM" id="Phobius"/>
    </source>
</evidence>
<keyword evidence="7" id="KW-1185">Reference proteome</keyword>
<keyword evidence="2 5" id="KW-0812">Transmembrane</keyword>
<comment type="subcellular location">
    <subcellularLocation>
        <location evidence="1">Membrane</location>
        <topology evidence="1">Multi-pass membrane protein</topology>
    </subcellularLocation>
</comment>
<dbReference type="InterPro" id="IPR001129">
    <property type="entry name" value="Membr-assoc_MAPEG"/>
</dbReference>
<evidence type="ECO:0000256" key="2">
    <source>
        <dbReference type="ARBA" id="ARBA00022692"/>
    </source>
</evidence>
<evidence type="ECO:0000256" key="1">
    <source>
        <dbReference type="ARBA" id="ARBA00004141"/>
    </source>
</evidence>
<dbReference type="GO" id="GO:0004364">
    <property type="term" value="F:glutathione transferase activity"/>
    <property type="evidence" value="ECO:0007669"/>
    <property type="project" value="TreeGrafter"/>
</dbReference>
<dbReference type="PANTHER" id="PTHR10250">
    <property type="entry name" value="MICROSOMAL GLUTATHIONE S-TRANSFERASE"/>
    <property type="match status" value="1"/>
</dbReference>
<dbReference type="Pfam" id="PF01124">
    <property type="entry name" value="MAPEG"/>
    <property type="match status" value="1"/>
</dbReference>
<dbReference type="KEGG" id="pti:PHATRDRAFT_15214"/>
<keyword evidence="4 5" id="KW-0472">Membrane</keyword>
<dbReference type="InParanoid" id="B7G7D3"/>
<dbReference type="GO" id="GO:0005783">
    <property type="term" value="C:endoplasmic reticulum"/>
    <property type="evidence" value="ECO:0007669"/>
    <property type="project" value="TreeGrafter"/>
</dbReference>
<feature type="non-terminal residue" evidence="6">
    <location>
        <position position="111"/>
    </location>
</feature>
<dbReference type="PANTHER" id="PTHR10250:SF26">
    <property type="entry name" value="GLUTATHIONE S-TRANSFERASE 3, MITOCHONDRIAL"/>
    <property type="match status" value="1"/>
</dbReference>
<proteinExistence type="predicted"/>
<dbReference type="GO" id="GO:0016020">
    <property type="term" value="C:membrane"/>
    <property type="evidence" value="ECO:0007669"/>
    <property type="project" value="UniProtKB-SubCell"/>
</dbReference>
<evidence type="ECO:0000256" key="4">
    <source>
        <dbReference type="ARBA" id="ARBA00023136"/>
    </source>
</evidence>
<keyword evidence="3 5" id="KW-1133">Transmembrane helix</keyword>
<dbReference type="EMBL" id="CM000620">
    <property type="protein sequence ID" value="EEC45472.1"/>
    <property type="molecule type" value="Genomic_DNA"/>
</dbReference>
<reference evidence="6 7" key="1">
    <citation type="journal article" date="2008" name="Nature">
        <title>The Phaeodactylum genome reveals the evolutionary history of diatom genomes.</title>
        <authorList>
            <person name="Bowler C."/>
            <person name="Allen A.E."/>
            <person name="Badger J.H."/>
            <person name="Grimwood J."/>
            <person name="Jabbari K."/>
            <person name="Kuo A."/>
            <person name="Maheswari U."/>
            <person name="Martens C."/>
            <person name="Maumus F."/>
            <person name="Otillar R.P."/>
            <person name="Rayko E."/>
            <person name="Salamov A."/>
            <person name="Vandepoele K."/>
            <person name="Beszteri B."/>
            <person name="Gruber A."/>
            <person name="Heijde M."/>
            <person name="Katinka M."/>
            <person name="Mock T."/>
            <person name="Valentin K."/>
            <person name="Verret F."/>
            <person name="Berges J.A."/>
            <person name="Brownlee C."/>
            <person name="Cadoret J.P."/>
            <person name="Chiovitti A."/>
            <person name="Choi C.J."/>
            <person name="Coesel S."/>
            <person name="De Martino A."/>
            <person name="Detter J.C."/>
            <person name="Durkin C."/>
            <person name="Falciatore A."/>
            <person name="Fournet J."/>
            <person name="Haruta M."/>
            <person name="Huysman M.J."/>
            <person name="Jenkins B.D."/>
            <person name="Jiroutova K."/>
            <person name="Jorgensen R.E."/>
            <person name="Joubert Y."/>
            <person name="Kaplan A."/>
            <person name="Kroger N."/>
            <person name="Kroth P.G."/>
            <person name="La Roche J."/>
            <person name="Lindquist E."/>
            <person name="Lommer M."/>
            <person name="Martin-Jezequel V."/>
            <person name="Lopez P.J."/>
            <person name="Lucas S."/>
            <person name="Mangogna M."/>
            <person name="McGinnis K."/>
            <person name="Medlin L.K."/>
            <person name="Montsant A."/>
            <person name="Oudot-Le Secq M.P."/>
            <person name="Napoli C."/>
            <person name="Obornik M."/>
            <person name="Parker M.S."/>
            <person name="Petit J.L."/>
            <person name="Porcel B.M."/>
            <person name="Poulsen N."/>
            <person name="Robison M."/>
            <person name="Rychlewski L."/>
            <person name="Rynearson T.A."/>
            <person name="Schmutz J."/>
            <person name="Shapiro H."/>
            <person name="Siaut M."/>
            <person name="Stanley M."/>
            <person name="Sussman M.R."/>
            <person name="Taylor A.R."/>
            <person name="Vardi A."/>
            <person name="von Dassow P."/>
            <person name="Vyverman W."/>
            <person name="Willis A."/>
            <person name="Wyrwicz L.S."/>
            <person name="Rokhsar D.S."/>
            <person name="Weissenbach J."/>
            <person name="Armbrust E.V."/>
            <person name="Green B.R."/>
            <person name="Van de Peer Y."/>
            <person name="Grigoriev I.V."/>
        </authorList>
    </citation>
    <scope>NUCLEOTIDE SEQUENCE [LARGE SCALE GENOMIC DNA]</scope>
    <source>
        <strain evidence="6 7">CCAP 1055/1</strain>
    </source>
</reference>
<dbReference type="GO" id="GO:0006691">
    <property type="term" value="P:leukotriene metabolic process"/>
    <property type="evidence" value="ECO:0007669"/>
    <property type="project" value="UniProtKB-ARBA"/>
</dbReference>
<dbReference type="AlphaFoldDB" id="B7G7D3"/>
<dbReference type="SUPFAM" id="SSF161084">
    <property type="entry name" value="MAPEG domain-like"/>
    <property type="match status" value="1"/>
</dbReference>
<dbReference type="OrthoDB" id="410651at2759"/>
<dbReference type="eggNOG" id="ENOG502R8YM">
    <property type="taxonomic scope" value="Eukaryota"/>
</dbReference>
<dbReference type="InterPro" id="IPR023352">
    <property type="entry name" value="MAPEG-like_dom_sf"/>
</dbReference>
<evidence type="ECO:0000313" key="7">
    <source>
        <dbReference type="Proteomes" id="UP000000759"/>
    </source>
</evidence>
<dbReference type="GeneID" id="7194866"/>
<dbReference type="Gene3D" id="1.20.120.550">
    <property type="entry name" value="Membrane associated eicosanoid/glutathione metabolism-like domain"/>
    <property type="match status" value="1"/>
</dbReference>
<accession>B7G7D3</accession>
<protein>
    <submittedName>
        <fullName evidence="6">Uncharacterized protein</fullName>
    </submittedName>
</protein>
<organism evidence="6 7">
    <name type="scientific">Phaeodactylum tricornutum (strain CCAP 1055/1)</name>
    <dbReference type="NCBI Taxonomy" id="556484"/>
    <lineage>
        <taxon>Eukaryota</taxon>
        <taxon>Sar</taxon>
        <taxon>Stramenopiles</taxon>
        <taxon>Ochrophyta</taxon>
        <taxon>Bacillariophyta</taxon>
        <taxon>Bacillariophyceae</taxon>
        <taxon>Bacillariophycidae</taxon>
        <taxon>Naviculales</taxon>
        <taxon>Phaeodactylaceae</taxon>
        <taxon>Phaeodactylum</taxon>
    </lineage>
</organism>
<sequence>MSLSIAVPNEYGYVVLTSVVGGFVTSTILGGFVMKARAQYQVPYPNLYATPGFHKQADAFNRVQRGHQCFFETYSVFALMALIGGLKHPIISAGSAVLYHVGSFLFLKGYA</sequence>
<dbReference type="GO" id="GO:0005635">
    <property type="term" value="C:nuclear envelope"/>
    <property type="evidence" value="ECO:0007669"/>
    <property type="project" value="TreeGrafter"/>
</dbReference>
<dbReference type="RefSeq" id="XP_002183254.1">
    <property type="nucleotide sequence ID" value="XM_002183218.1"/>
</dbReference>
<evidence type="ECO:0000256" key="3">
    <source>
        <dbReference type="ARBA" id="ARBA00022989"/>
    </source>
</evidence>
<dbReference type="STRING" id="556484.B7G7D3"/>
<name>B7G7D3_PHATC</name>
<dbReference type="InterPro" id="IPR050997">
    <property type="entry name" value="MAPEG"/>
</dbReference>
<evidence type="ECO:0000313" key="6">
    <source>
        <dbReference type="EMBL" id="EEC45472.1"/>
    </source>
</evidence>
<dbReference type="HOGENOM" id="CLU_110291_1_0_1"/>
<gene>
    <name evidence="6" type="ORF">PHATRDRAFT_15214</name>
</gene>
<feature type="transmembrane region" description="Helical" evidence="5">
    <location>
        <begin position="12"/>
        <end position="34"/>
    </location>
</feature>
<dbReference type="PaxDb" id="2850-Phatr15214"/>
<dbReference type="GO" id="GO:0004602">
    <property type="term" value="F:glutathione peroxidase activity"/>
    <property type="evidence" value="ECO:0007669"/>
    <property type="project" value="TreeGrafter"/>
</dbReference>